<reference evidence="3" key="1">
    <citation type="journal article" date="2022" name="bioRxiv">
        <title>Sequencing and chromosome-scale assembly of the giantPleurodeles waltlgenome.</title>
        <authorList>
            <person name="Brown T."/>
            <person name="Elewa A."/>
            <person name="Iarovenko S."/>
            <person name="Subramanian E."/>
            <person name="Araus A.J."/>
            <person name="Petzold A."/>
            <person name="Susuki M."/>
            <person name="Suzuki K.-i.T."/>
            <person name="Hayashi T."/>
            <person name="Toyoda A."/>
            <person name="Oliveira C."/>
            <person name="Osipova E."/>
            <person name="Leigh N.D."/>
            <person name="Simon A."/>
            <person name="Yun M.H."/>
        </authorList>
    </citation>
    <scope>NUCLEOTIDE SEQUENCE</scope>
    <source>
        <strain evidence="3">20211129_DDA</strain>
        <tissue evidence="3">Liver</tissue>
    </source>
</reference>
<feature type="region of interest" description="Disordered" evidence="1">
    <location>
        <begin position="19"/>
        <end position="46"/>
    </location>
</feature>
<comment type="caution">
    <text evidence="3">The sequence shown here is derived from an EMBL/GenBank/DDBJ whole genome shotgun (WGS) entry which is preliminary data.</text>
</comment>
<evidence type="ECO:0000313" key="3">
    <source>
        <dbReference type="EMBL" id="KAJ1125992.1"/>
    </source>
</evidence>
<name>A0AAV7PEX9_PLEWA</name>
<dbReference type="InterPro" id="IPR021623">
    <property type="entry name" value="LAP2alpha_C"/>
</dbReference>
<dbReference type="AlphaFoldDB" id="A0AAV7PEX9"/>
<dbReference type="Proteomes" id="UP001066276">
    <property type="component" value="Chromosome 7"/>
</dbReference>
<proteinExistence type="predicted"/>
<organism evidence="3 4">
    <name type="scientific">Pleurodeles waltl</name>
    <name type="common">Iberian ribbed newt</name>
    <dbReference type="NCBI Taxonomy" id="8319"/>
    <lineage>
        <taxon>Eukaryota</taxon>
        <taxon>Metazoa</taxon>
        <taxon>Chordata</taxon>
        <taxon>Craniata</taxon>
        <taxon>Vertebrata</taxon>
        <taxon>Euteleostomi</taxon>
        <taxon>Amphibia</taxon>
        <taxon>Batrachia</taxon>
        <taxon>Caudata</taxon>
        <taxon>Salamandroidea</taxon>
        <taxon>Salamandridae</taxon>
        <taxon>Pleurodelinae</taxon>
        <taxon>Pleurodeles</taxon>
    </lineage>
</organism>
<dbReference type="EMBL" id="JANPWB010000011">
    <property type="protein sequence ID" value="KAJ1125992.1"/>
    <property type="molecule type" value="Genomic_DNA"/>
</dbReference>
<feature type="domain" description="Lamina-associated polypeptide 2 alpha C-terminal" evidence="2">
    <location>
        <begin position="41"/>
        <end position="159"/>
    </location>
</feature>
<feature type="compositionally biased region" description="Polar residues" evidence="1">
    <location>
        <begin position="206"/>
        <end position="215"/>
    </location>
</feature>
<evidence type="ECO:0000259" key="2">
    <source>
        <dbReference type="Pfam" id="PF11560"/>
    </source>
</evidence>
<evidence type="ECO:0000256" key="1">
    <source>
        <dbReference type="SAM" id="MobiDB-lite"/>
    </source>
</evidence>
<accession>A0AAV7PEX9</accession>
<evidence type="ECO:0000313" key="4">
    <source>
        <dbReference type="Proteomes" id="UP001066276"/>
    </source>
</evidence>
<dbReference type="Gene3D" id="1.10.287.3160">
    <property type="match status" value="1"/>
</dbReference>
<dbReference type="Pfam" id="PF11560">
    <property type="entry name" value="LAP2alpha"/>
    <property type="match status" value="1"/>
</dbReference>
<feature type="region of interest" description="Disordered" evidence="1">
    <location>
        <begin position="197"/>
        <end position="250"/>
    </location>
</feature>
<feature type="compositionally biased region" description="Low complexity" evidence="1">
    <location>
        <begin position="23"/>
        <end position="34"/>
    </location>
</feature>
<keyword evidence="4" id="KW-1185">Reference proteome</keyword>
<sequence>MAHGDPVFLSRQPTPESLVVQASCSSRSSPGSFSGTPVDRESKKLDHTAKKTFSSCSMALKSSNATCILGRYIHALMEEAKGHPNLSQEMLQLLADAQAAATQVIQSGLDTLDSVARAMGTTIVSRRQSWLRSSGFSSDVQATLLDLPFHGEKLFGSKADSALERFKESRATARSLGLQSSASSTFRGFQRFKGFGRGSFRGRLQGPQQSTSTLPYRSFRGRGRVHTRGATLQHSASSSSSGGVQQGKQP</sequence>
<gene>
    <name evidence="3" type="ORF">NDU88_004405</name>
</gene>
<protein>
    <recommendedName>
        <fullName evidence="2">Lamina-associated polypeptide 2 alpha C-terminal domain-containing protein</fullName>
    </recommendedName>
</protein>